<accession>A0A7I7WYU8</accession>
<dbReference type="KEGG" id="mhib:MHIB_10720"/>
<dbReference type="Proteomes" id="UP000467260">
    <property type="component" value="Chromosome"/>
</dbReference>
<keyword evidence="4" id="KW-1185">Reference proteome</keyword>
<gene>
    <name evidence="3" type="ORF">MHIB_10720</name>
</gene>
<feature type="transmembrane region" description="Helical" evidence="2">
    <location>
        <begin position="180"/>
        <end position="198"/>
    </location>
</feature>
<evidence type="ECO:0000313" key="3">
    <source>
        <dbReference type="EMBL" id="BBZ22654.1"/>
    </source>
</evidence>
<keyword evidence="2" id="KW-0812">Transmembrane</keyword>
<name>A0A7I7WYU8_9MYCO</name>
<keyword evidence="2" id="KW-0472">Membrane</keyword>
<reference evidence="3 4" key="1">
    <citation type="journal article" date="2019" name="Emerg. Microbes Infect.">
        <title>Comprehensive subspecies identification of 175 nontuberculous mycobacteria species based on 7547 genomic profiles.</title>
        <authorList>
            <person name="Matsumoto Y."/>
            <person name="Kinjo T."/>
            <person name="Motooka D."/>
            <person name="Nabeya D."/>
            <person name="Jung N."/>
            <person name="Uechi K."/>
            <person name="Horii T."/>
            <person name="Iida T."/>
            <person name="Fujita J."/>
            <person name="Nakamura S."/>
        </authorList>
    </citation>
    <scope>NUCLEOTIDE SEQUENCE [LARGE SCALE GENOMIC DNA]</scope>
    <source>
        <strain evidence="3 4">JCM 13571</strain>
    </source>
</reference>
<proteinExistence type="predicted"/>
<dbReference type="EMBL" id="AP022609">
    <property type="protein sequence ID" value="BBZ22654.1"/>
    <property type="molecule type" value="Genomic_DNA"/>
</dbReference>
<sequence length="265" mass="28198">MRDSGMATSAPSELCTNNRSGNHNSWHTSDVSTSGRLRAGAAAGLMTIGVIGFVVTLLLTVFVLDRFDAYGEVPIPGTGSLHLPAGEVTVSLHTQVISSPTGGGLPVPPISVSVTPPDGVADPEFEESVGMTTTVNNDTRRRLWRVQVAEAGDYQITTDGQVGAYIAPRLAFGKPAGRPAALWVFPVMFVLGLANLIASRMLAGRRRRPKVQTVGTDADVGDQQFVPDGQAIRIQQLKTITALRDSGALTEAEFAEEKRRILRGH</sequence>
<protein>
    <recommendedName>
        <fullName evidence="5">SHOCT domain-containing protein</fullName>
    </recommendedName>
</protein>
<feature type="transmembrane region" description="Helical" evidence="2">
    <location>
        <begin position="42"/>
        <end position="64"/>
    </location>
</feature>
<evidence type="ECO:0000256" key="2">
    <source>
        <dbReference type="SAM" id="Phobius"/>
    </source>
</evidence>
<evidence type="ECO:0000313" key="4">
    <source>
        <dbReference type="Proteomes" id="UP000467260"/>
    </source>
</evidence>
<feature type="region of interest" description="Disordered" evidence="1">
    <location>
        <begin position="1"/>
        <end position="32"/>
    </location>
</feature>
<evidence type="ECO:0008006" key="5">
    <source>
        <dbReference type="Google" id="ProtNLM"/>
    </source>
</evidence>
<dbReference type="AlphaFoldDB" id="A0A7I7WYU8"/>
<organism evidence="3 4">
    <name type="scientific">Mycolicibacter hiberniae</name>
    <dbReference type="NCBI Taxonomy" id="29314"/>
    <lineage>
        <taxon>Bacteria</taxon>
        <taxon>Bacillati</taxon>
        <taxon>Actinomycetota</taxon>
        <taxon>Actinomycetes</taxon>
        <taxon>Mycobacteriales</taxon>
        <taxon>Mycobacteriaceae</taxon>
        <taxon>Mycolicibacter</taxon>
    </lineage>
</organism>
<evidence type="ECO:0000256" key="1">
    <source>
        <dbReference type="SAM" id="MobiDB-lite"/>
    </source>
</evidence>
<keyword evidence="2" id="KW-1133">Transmembrane helix</keyword>